<organism evidence="1 2">
    <name type="scientific">Pseudoalteromonas rubra</name>
    <dbReference type="NCBI Taxonomy" id="43658"/>
    <lineage>
        <taxon>Bacteria</taxon>
        <taxon>Pseudomonadati</taxon>
        <taxon>Pseudomonadota</taxon>
        <taxon>Gammaproteobacteria</taxon>
        <taxon>Alteromonadales</taxon>
        <taxon>Pseudoalteromonadaceae</taxon>
        <taxon>Pseudoalteromonas</taxon>
    </lineage>
</organism>
<comment type="caution">
    <text evidence="1">The sequence shown here is derived from an EMBL/GenBank/DDBJ whole genome shotgun (WGS) entry which is preliminary data.</text>
</comment>
<dbReference type="EMBL" id="PPUZ01000008">
    <property type="protein sequence ID" value="RZM84454.1"/>
    <property type="molecule type" value="Genomic_DNA"/>
</dbReference>
<dbReference type="RefSeq" id="WP_130244207.1">
    <property type="nucleotide sequence ID" value="NZ_PPUZ01000008.1"/>
</dbReference>
<accession>A0A4Q7EM81</accession>
<gene>
    <name evidence="1" type="ORF">C3B51_03665</name>
</gene>
<sequence length="68" mass="7288">MKIKLHKKSIKQLTHVQSLSQQQTPHIAGGKSDVPACHSLGCDTAAYFGCPTGDGCYSALNKICVKPF</sequence>
<reference evidence="1 2" key="1">
    <citation type="submission" date="2018-01" db="EMBL/GenBank/DDBJ databases">
        <title>Co-occurrence of chitin degradation, pigmentation and bioactivity in marine Pseudoalteromonas.</title>
        <authorList>
            <person name="Paulsen S."/>
            <person name="Gram L."/>
            <person name="Machado H."/>
        </authorList>
    </citation>
    <scope>NUCLEOTIDE SEQUENCE [LARGE SCALE GENOMIC DNA]</scope>
    <source>
        <strain evidence="1 2">S1946</strain>
    </source>
</reference>
<proteinExistence type="predicted"/>
<dbReference type="AlphaFoldDB" id="A0A4Q7EM81"/>
<dbReference type="Proteomes" id="UP000292345">
    <property type="component" value="Unassembled WGS sequence"/>
</dbReference>
<protein>
    <submittedName>
        <fullName evidence="1">Uncharacterized protein</fullName>
    </submittedName>
</protein>
<evidence type="ECO:0000313" key="1">
    <source>
        <dbReference type="EMBL" id="RZM84454.1"/>
    </source>
</evidence>
<evidence type="ECO:0000313" key="2">
    <source>
        <dbReference type="Proteomes" id="UP000292345"/>
    </source>
</evidence>
<name>A0A4Q7EM81_9GAMM</name>